<dbReference type="Gene3D" id="3.30.200.20">
    <property type="entry name" value="Phosphorylase Kinase, domain 1"/>
    <property type="match status" value="1"/>
</dbReference>
<keyword evidence="4" id="KW-0479">Metal-binding</keyword>
<protein>
    <recommendedName>
        <fullName evidence="1">non-specific serine/threonine protein kinase</fullName>
        <ecNumber evidence="1">2.7.11.1</ecNumber>
    </recommendedName>
</protein>
<comment type="catalytic activity">
    <reaction evidence="11">
        <text>L-threonyl-[protein] + ATP = O-phospho-L-threonyl-[protein] + ADP + H(+)</text>
        <dbReference type="Rhea" id="RHEA:46608"/>
        <dbReference type="Rhea" id="RHEA-COMP:11060"/>
        <dbReference type="Rhea" id="RHEA-COMP:11605"/>
        <dbReference type="ChEBI" id="CHEBI:15378"/>
        <dbReference type="ChEBI" id="CHEBI:30013"/>
        <dbReference type="ChEBI" id="CHEBI:30616"/>
        <dbReference type="ChEBI" id="CHEBI:61977"/>
        <dbReference type="ChEBI" id="CHEBI:456216"/>
        <dbReference type="EC" id="2.7.11.1"/>
    </reaction>
</comment>
<evidence type="ECO:0000256" key="12">
    <source>
        <dbReference type="ARBA" id="ARBA00048679"/>
    </source>
</evidence>
<dbReference type="PROSITE" id="PS00108">
    <property type="entry name" value="PROTEIN_KINASE_ST"/>
    <property type="match status" value="1"/>
</dbReference>
<dbReference type="PANTHER" id="PTHR11042:SF183">
    <property type="entry name" value="MEMBRANE-ASSOCIATED TYROSINE- AND THREONINE-SPECIFIC CDC2-INHIBITORY KINASE"/>
    <property type="match status" value="1"/>
</dbReference>
<evidence type="ECO:0000313" key="16">
    <source>
        <dbReference type="EMBL" id="VDD85567.1"/>
    </source>
</evidence>
<dbReference type="GO" id="GO:0005737">
    <property type="term" value="C:cytoplasm"/>
    <property type="evidence" value="ECO:0007669"/>
    <property type="project" value="TreeGrafter"/>
</dbReference>
<evidence type="ECO:0000259" key="15">
    <source>
        <dbReference type="PROSITE" id="PS50011"/>
    </source>
</evidence>
<dbReference type="STRING" id="51028.A0A0N4UUE2"/>
<keyword evidence="7 13" id="KW-0067">ATP-binding</keyword>
<dbReference type="InterPro" id="IPR008271">
    <property type="entry name" value="Ser/Thr_kinase_AS"/>
</dbReference>
<dbReference type="SUPFAM" id="SSF56112">
    <property type="entry name" value="Protein kinase-like (PK-like)"/>
    <property type="match status" value="1"/>
</dbReference>
<gene>
    <name evidence="16" type="ORF">EVEC_LOCUS710</name>
</gene>
<feature type="domain" description="Protein kinase" evidence="15">
    <location>
        <begin position="93"/>
        <end position="242"/>
    </location>
</feature>
<reference evidence="16 17" key="2">
    <citation type="submission" date="2018-10" db="EMBL/GenBank/DDBJ databases">
        <authorList>
            <consortium name="Pathogen Informatics"/>
        </authorList>
    </citation>
    <scope>NUCLEOTIDE SEQUENCE [LARGE SCALE GENOMIC DNA]</scope>
</reference>
<dbReference type="GO" id="GO:0005524">
    <property type="term" value="F:ATP binding"/>
    <property type="evidence" value="ECO:0007669"/>
    <property type="project" value="UniProtKB-UniRule"/>
</dbReference>
<accession>A0A0N4UUE2</accession>
<evidence type="ECO:0000256" key="14">
    <source>
        <dbReference type="RuleBase" id="RU000304"/>
    </source>
</evidence>
<dbReference type="InterPro" id="IPR017441">
    <property type="entry name" value="Protein_kinase_ATP_BS"/>
</dbReference>
<dbReference type="PROSITE" id="PS50011">
    <property type="entry name" value="PROTEIN_KINASE_DOM"/>
    <property type="match status" value="1"/>
</dbReference>
<evidence type="ECO:0000256" key="7">
    <source>
        <dbReference type="ARBA" id="ARBA00022840"/>
    </source>
</evidence>
<dbReference type="GO" id="GO:0110031">
    <property type="term" value="P:negative regulation of G2/MI transition of meiotic cell cycle"/>
    <property type="evidence" value="ECO:0007669"/>
    <property type="project" value="TreeGrafter"/>
</dbReference>
<comment type="similarity">
    <text evidence="10">Belongs to the protein kinase superfamily. Ser/Thr protein kinase family. GCN2 subfamily.</text>
</comment>
<dbReference type="GO" id="GO:0046872">
    <property type="term" value="F:metal ion binding"/>
    <property type="evidence" value="ECO:0007669"/>
    <property type="project" value="UniProtKB-KW"/>
</dbReference>
<evidence type="ECO:0000256" key="8">
    <source>
        <dbReference type="ARBA" id="ARBA00022842"/>
    </source>
</evidence>
<comment type="catalytic activity">
    <reaction evidence="12">
        <text>L-seryl-[protein] + ATP = O-phospho-L-seryl-[protein] + ADP + H(+)</text>
        <dbReference type="Rhea" id="RHEA:17989"/>
        <dbReference type="Rhea" id="RHEA-COMP:9863"/>
        <dbReference type="Rhea" id="RHEA-COMP:11604"/>
        <dbReference type="ChEBI" id="CHEBI:15378"/>
        <dbReference type="ChEBI" id="CHEBI:29999"/>
        <dbReference type="ChEBI" id="CHEBI:30616"/>
        <dbReference type="ChEBI" id="CHEBI:83421"/>
        <dbReference type="ChEBI" id="CHEBI:456216"/>
        <dbReference type="EC" id="2.7.11.1"/>
    </reaction>
</comment>
<dbReference type="PANTHER" id="PTHR11042">
    <property type="entry name" value="EUKARYOTIC TRANSLATION INITIATION FACTOR 2-ALPHA KINASE EIF2-ALPHA KINASE -RELATED"/>
    <property type="match status" value="1"/>
</dbReference>
<evidence type="ECO:0000256" key="10">
    <source>
        <dbReference type="ARBA" id="ARBA00037982"/>
    </source>
</evidence>
<keyword evidence="6" id="KW-0418">Kinase</keyword>
<keyword evidence="8" id="KW-0460">Magnesium</keyword>
<evidence type="ECO:0000313" key="18">
    <source>
        <dbReference type="WBParaSite" id="EVEC_0000100201-mRNA-1"/>
    </source>
</evidence>
<dbReference type="OrthoDB" id="5337378at2759"/>
<evidence type="ECO:0000256" key="1">
    <source>
        <dbReference type="ARBA" id="ARBA00012513"/>
    </source>
</evidence>
<evidence type="ECO:0000256" key="11">
    <source>
        <dbReference type="ARBA" id="ARBA00047899"/>
    </source>
</evidence>
<evidence type="ECO:0000256" key="9">
    <source>
        <dbReference type="ARBA" id="ARBA00023306"/>
    </source>
</evidence>
<dbReference type="PROSITE" id="PS00107">
    <property type="entry name" value="PROTEIN_KINASE_ATP"/>
    <property type="match status" value="1"/>
</dbReference>
<evidence type="ECO:0000313" key="17">
    <source>
        <dbReference type="Proteomes" id="UP000274131"/>
    </source>
</evidence>
<dbReference type="InterPro" id="IPR050339">
    <property type="entry name" value="CC_SR_Kinase"/>
</dbReference>
<keyword evidence="17" id="KW-1185">Reference proteome</keyword>
<evidence type="ECO:0000256" key="2">
    <source>
        <dbReference type="ARBA" id="ARBA00022527"/>
    </source>
</evidence>
<sequence>MSEQAFASPLPHPFFPEHIDPPLSTKRQKQLKGIQKRVPRLIRSAHSISRFSDRYELRGPRFIRFTTKGKNPFDDENAFYDKNDPREYFEQCFEKERKIGEGSFGEVFRVKSKNDGAYYAVKRTIEPFRNSRDREMKLREVQKHELLPKHPNLVEFKCAWEERGQLYIQTELCEYSLADYALRVHNIPEEELWGYFVDMVAAVHHLHEQDLLHLDIKPENIFVSKNMCKLGDFGLVYDLKGV</sequence>
<dbReference type="EC" id="2.7.11.1" evidence="1"/>
<evidence type="ECO:0000256" key="3">
    <source>
        <dbReference type="ARBA" id="ARBA00022679"/>
    </source>
</evidence>
<feature type="binding site" evidence="13">
    <location>
        <position position="122"/>
    </location>
    <ligand>
        <name>ATP</name>
        <dbReference type="ChEBI" id="CHEBI:30616"/>
    </ligand>
</feature>
<dbReference type="Gene3D" id="1.10.510.10">
    <property type="entry name" value="Transferase(Phosphotransferase) domain 1"/>
    <property type="match status" value="1"/>
</dbReference>
<dbReference type="GO" id="GO:0004674">
    <property type="term" value="F:protein serine/threonine kinase activity"/>
    <property type="evidence" value="ECO:0007669"/>
    <property type="project" value="UniProtKB-KW"/>
</dbReference>
<evidence type="ECO:0000256" key="4">
    <source>
        <dbReference type="ARBA" id="ARBA00022723"/>
    </source>
</evidence>
<proteinExistence type="inferred from homology"/>
<dbReference type="WBParaSite" id="EVEC_0000100201-mRNA-1">
    <property type="protein sequence ID" value="EVEC_0000100201-mRNA-1"/>
    <property type="gene ID" value="EVEC_0000100201"/>
</dbReference>
<keyword evidence="3" id="KW-0808">Transferase</keyword>
<name>A0A0N4UUE2_ENTVE</name>
<dbReference type="EMBL" id="UXUI01007133">
    <property type="protein sequence ID" value="VDD85567.1"/>
    <property type="molecule type" value="Genomic_DNA"/>
</dbReference>
<dbReference type="GO" id="GO:0005634">
    <property type="term" value="C:nucleus"/>
    <property type="evidence" value="ECO:0007669"/>
    <property type="project" value="TreeGrafter"/>
</dbReference>
<keyword evidence="2 14" id="KW-0723">Serine/threonine-protein kinase</keyword>
<dbReference type="SMART" id="SM00220">
    <property type="entry name" value="S_TKc"/>
    <property type="match status" value="1"/>
</dbReference>
<reference evidence="18" key="1">
    <citation type="submission" date="2017-02" db="UniProtKB">
        <authorList>
            <consortium name="WormBaseParasite"/>
        </authorList>
    </citation>
    <scope>IDENTIFICATION</scope>
</reference>
<evidence type="ECO:0000256" key="13">
    <source>
        <dbReference type="PROSITE-ProRule" id="PRU10141"/>
    </source>
</evidence>
<evidence type="ECO:0000256" key="5">
    <source>
        <dbReference type="ARBA" id="ARBA00022741"/>
    </source>
</evidence>
<dbReference type="InterPro" id="IPR000719">
    <property type="entry name" value="Prot_kinase_dom"/>
</dbReference>
<organism evidence="18">
    <name type="scientific">Enterobius vermicularis</name>
    <name type="common">Human pinworm</name>
    <dbReference type="NCBI Taxonomy" id="51028"/>
    <lineage>
        <taxon>Eukaryota</taxon>
        <taxon>Metazoa</taxon>
        <taxon>Ecdysozoa</taxon>
        <taxon>Nematoda</taxon>
        <taxon>Chromadorea</taxon>
        <taxon>Rhabditida</taxon>
        <taxon>Spirurina</taxon>
        <taxon>Oxyuridomorpha</taxon>
        <taxon>Oxyuroidea</taxon>
        <taxon>Oxyuridae</taxon>
        <taxon>Enterobius</taxon>
    </lineage>
</organism>
<keyword evidence="5 13" id="KW-0547">Nucleotide-binding</keyword>
<dbReference type="GO" id="GO:0051321">
    <property type="term" value="P:meiotic cell cycle"/>
    <property type="evidence" value="ECO:0007669"/>
    <property type="project" value="TreeGrafter"/>
</dbReference>
<dbReference type="AlphaFoldDB" id="A0A0N4UUE2"/>
<dbReference type="InterPro" id="IPR011009">
    <property type="entry name" value="Kinase-like_dom_sf"/>
</dbReference>
<dbReference type="Proteomes" id="UP000274131">
    <property type="component" value="Unassembled WGS sequence"/>
</dbReference>
<evidence type="ECO:0000256" key="6">
    <source>
        <dbReference type="ARBA" id="ARBA00022777"/>
    </source>
</evidence>
<dbReference type="Pfam" id="PF00069">
    <property type="entry name" value="Pkinase"/>
    <property type="match status" value="1"/>
</dbReference>
<keyword evidence="9" id="KW-0131">Cell cycle</keyword>